<dbReference type="Proteomes" id="UP001230188">
    <property type="component" value="Unassembled WGS sequence"/>
</dbReference>
<dbReference type="Gene3D" id="3.30.200.20">
    <property type="entry name" value="Phosphorylase Kinase, domain 1"/>
    <property type="match status" value="1"/>
</dbReference>
<dbReference type="EMBL" id="JAQMWT010000538">
    <property type="protein sequence ID" value="KAJ8599859.1"/>
    <property type="molecule type" value="Genomic_DNA"/>
</dbReference>
<evidence type="ECO:0000313" key="2">
    <source>
        <dbReference type="Proteomes" id="UP001230188"/>
    </source>
</evidence>
<proteinExistence type="predicted"/>
<dbReference type="InterPro" id="IPR011009">
    <property type="entry name" value="Kinase-like_dom_sf"/>
</dbReference>
<accession>A0AAD7U8L0</accession>
<protein>
    <recommendedName>
        <fullName evidence="3">Protein kinase domain-containing protein</fullName>
    </recommendedName>
</protein>
<gene>
    <name evidence="1" type="ORF">CTAYLR_005618</name>
</gene>
<reference evidence="1" key="1">
    <citation type="submission" date="2023-01" db="EMBL/GenBank/DDBJ databases">
        <title>Metagenome sequencing of chrysophaentin producing Chrysophaeum taylorii.</title>
        <authorList>
            <person name="Davison J."/>
            <person name="Bewley C."/>
        </authorList>
    </citation>
    <scope>NUCLEOTIDE SEQUENCE</scope>
    <source>
        <strain evidence="1">NIES-1699</strain>
    </source>
</reference>
<evidence type="ECO:0008006" key="3">
    <source>
        <dbReference type="Google" id="ProtNLM"/>
    </source>
</evidence>
<comment type="caution">
    <text evidence="1">The sequence shown here is derived from an EMBL/GenBank/DDBJ whole genome shotgun (WGS) entry which is preliminary data.</text>
</comment>
<dbReference type="SUPFAM" id="SSF56112">
    <property type="entry name" value="Protein kinase-like (PK-like)"/>
    <property type="match status" value="1"/>
</dbReference>
<evidence type="ECO:0000313" key="1">
    <source>
        <dbReference type="EMBL" id="KAJ8599859.1"/>
    </source>
</evidence>
<dbReference type="AlphaFoldDB" id="A0AAD7U8L0"/>
<name>A0AAD7U8L0_9STRA</name>
<organism evidence="1 2">
    <name type="scientific">Chrysophaeum taylorii</name>
    <dbReference type="NCBI Taxonomy" id="2483200"/>
    <lineage>
        <taxon>Eukaryota</taxon>
        <taxon>Sar</taxon>
        <taxon>Stramenopiles</taxon>
        <taxon>Ochrophyta</taxon>
        <taxon>Pelagophyceae</taxon>
        <taxon>Pelagomonadales</taxon>
        <taxon>Pelagomonadaceae</taxon>
        <taxon>Chrysophaeum</taxon>
    </lineage>
</organism>
<keyword evidence="2" id="KW-1185">Reference proteome</keyword>
<sequence>MAAMAADSKTVADGLLAGGETMPGLAAVCTAAKTILDDVVHLQLTASDVTVAGARVAKTLVVLQMCADNANKVQMDEAAERLVAKLMSQLNDLMLGFQRHVESFEASGWLRRKWGMLDHGPRLTELDTAIVVCLRELRLAYQLLDDRRVASLLDAQKYELEEAMLAQVRRVMQERSLDEVSASLVLSEDDEVNTAVAKAARVPRDELDAELGELRSRAGAGTGNPQTNHDVVEPNVSEGIPGKASLIHKHEIRLESIESEPFAMGSVGRLHRGTYARNCVAVKLISLSGLSVSRRTKLMGEFTKEMTIMLSLRSPFVVQVFGTARYQCLILSKLY</sequence>